<feature type="region of interest" description="Disordered" evidence="1">
    <location>
        <begin position="775"/>
        <end position="824"/>
    </location>
</feature>
<protein>
    <submittedName>
        <fullName evidence="3">Minor tail protein</fullName>
    </submittedName>
</protein>
<dbReference type="InterPro" id="IPR049304">
    <property type="entry name" value="Gly_rich_dom"/>
</dbReference>
<feature type="domain" description="Glycine-rich" evidence="2">
    <location>
        <begin position="641"/>
        <end position="808"/>
    </location>
</feature>
<feature type="compositionally biased region" description="Gly residues" evidence="1">
    <location>
        <begin position="775"/>
        <end position="790"/>
    </location>
</feature>
<dbReference type="Proteomes" id="UP000287876">
    <property type="component" value="Segment"/>
</dbReference>
<dbReference type="Pfam" id="PF21722">
    <property type="entry name" value="Gly_rich_2"/>
    <property type="match status" value="1"/>
</dbReference>
<dbReference type="Gene3D" id="2.60.120.260">
    <property type="entry name" value="Galactose-binding domain-like"/>
    <property type="match status" value="1"/>
</dbReference>
<evidence type="ECO:0000259" key="2">
    <source>
        <dbReference type="Pfam" id="PF21722"/>
    </source>
</evidence>
<gene>
    <name evidence="3" type="primary">36</name>
    <name evidence="3" type="ORF">PBI_DUKE13_36</name>
</gene>
<feature type="compositionally biased region" description="Gly residues" evidence="1">
    <location>
        <begin position="798"/>
        <end position="807"/>
    </location>
</feature>
<organism evidence="3 4">
    <name type="scientific">Mycobacterium phage Duke13</name>
    <dbReference type="NCBI Taxonomy" id="2499038"/>
    <lineage>
        <taxon>Viruses</taxon>
        <taxon>Duplodnaviria</taxon>
        <taxon>Heunggongvirae</taxon>
        <taxon>Uroviricota</taxon>
        <taxon>Caudoviricetes</taxon>
        <taxon>Omegavirus</taxon>
        <taxon>Omegavirus baka</taxon>
    </lineage>
</organism>
<dbReference type="EMBL" id="MK279849">
    <property type="protein sequence ID" value="AZS07378.1"/>
    <property type="molecule type" value="Genomic_DNA"/>
</dbReference>
<evidence type="ECO:0000313" key="4">
    <source>
        <dbReference type="Proteomes" id="UP000287876"/>
    </source>
</evidence>
<accession>A0A3S9UAR0</accession>
<proteinExistence type="predicted"/>
<sequence>MTTPFKQKAFPSNPASPSGPPAGYTQPTSAPPTTGEPPKTSAELSAIRGQFWELLLQKVVEALTGVFLPGLGSAFDQLRDWALNIPILGDIIEAITGLVGGGIEELTQFFGNIRNFFQSIDFNSPSFNPIQAAAQLVNIILAPLRNLLPSLLTILPIGGISNQTPNILPAPKFPEGSVGENADWVVDPSHSRSGDGTGAAKVIADGTLKALRSGQNVGDFFAVSEGQTITARVFVSHDDYVGTGAPIRLQLVPYIDGVAQAPVDLNAYAPQDANLAWPGKELSGEYRVPAGVTGVQTRFVVTEDAAAGTFWWDDAEVKQTGVIQQSWVEGLPEILQTLLARVQLTIDTVVSAIRGGVQTVENTLEDLFDALRNISPESIAGMLGPENLRETIENIVNSIVGGLVGLPGIGAGIADLFNVLQEIASRASLGLFSWDILGIRTNKPVDSGLLPSERSNFPLSNVTTWLEATQSNSLIGVDLIEESMPLGVVSWIGYGLSGITEFYVNIWKVDLTSGNWTLVHHSPNIVGLLGGTAAPGEFISYELDDPIPVVASEAYAYELVPVGGTHYVRGRVANLPNHPTSQIVSLAATRNNTSPNSPPSSIAKASVTRSGDVPWVSIAVDTGSGGDHHDPLKIYLGTAATAFPVPNWVNYIDPVAVGAGGGGAQGWALGINGQAGQPGKFNATTWVRGEHFGDNAIITLDPGAGGIGGPGDGAAGGNTTLSISTPGGDTYSIVAEGGAAGTAEGFLSKPVGRGPGTFTFNGQDYVGGGDQKVMGGHGTPPGGAGNGGKGALASFQSGGNGGPGGGWLFFRPDALPDPDPDLTPPTPPTLVELVDSTFSTLTITWSGATDV</sequence>
<reference evidence="3 4" key="1">
    <citation type="submission" date="2018-12" db="EMBL/GenBank/DDBJ databases">
        <authorList>
            <person name="Betsko A.J."/>
            <person name="Stoner T.H."/>
            <person name="Garlena R.A."/>
            <person name="Russell D.A."/>
            <person name="Pope W.H."/>
            <person name="Jacobs-Sera D."/>
            <person name="Hatfull G.F."/>
        </authorList>
    </citation>
    <scope>NUCLEOTIDE SEQUENCE [LARGE SCALE GENOMIC DNA]</scope>
</reference>
<feature type="compositionally biased region" description="Pro residues" evidence="1">
    <location>
        <begin position="815"/>
        <end position="824"/>
    </location>
</feature>
<evidence type="ECO:0000313" key="3">
    <source>
        <dbReference type="EMBL" id="AZS07378.1"/>
    </source>
</evidence>
<name>A0A3S9UAR0_9CAUD</name>
<feature type="region of interest" description="Disordered" evidence="1">
    <location>
        <begin position="1"/>
        <end position="41"/>
    </location>
</feature>
<evidence type="ECO:0000256" key="1">
    <source>
        <dbReference type="SAM" id="MobiDB-lite"/>
    </source>
</evidence>